<comment type="caution">
    <text evidence="1">The sequence shown here is derived from an EMBL/GenBank/DDBJ whole genome shotgun (WGS) entry which is preliminary data.</text>
</comment>
<name>A0ABT3PWS1_9BACT</name>
<dbReference type="Proteomes" id="UP001207337">
    <property type="component" value="Unassembled WGS sequence"/>
</dbReference>
<accession>A0ABT3PWS1</accession>
<evidence type="ECO:0000313" key="2">
    <source>
        <dbReference type="Proteomes" id="UP001207337"/>
    </source>
</evidence>
<dbReference type="RefSeq" id="WP_265788045.1">
    <property type="nucleotide sequence ID" value="NZ_BAABRS010000001.1"/>
</dbReference>
<gene>
    <name evidence="1" type="ORF">LQ318_04930</name>
</gene>
<sequence length="366" mass="41920">MSHNININNSTAALSGKDQEIAQLLVQNIPTINNVGLLNGKMGISIYFFHLVRKTENSDYREVAEQLIDEVYEEVSNKQPPVDFKNGLAGIAWGLEYLVQNKFLEADTDAVLSKVDEKIYQYLRSAEKLPIGISKGVIGFLIYILSRLKGKNIDAEDPNIFIYKRLIIRLVNRMGTLTEERKLRLQEPLLFDLTWDLPLSLILLAKIRSMNFYNSKIDRILECLSPVLLSLYPRSPSNRLYLLLGLQSVLQQIHIEDWDRHFGLLKKDIFLPDILRNDLTNKNIGLVNGAAGISFISRQLFSLTNDERLRFKRDDLIKKINTSEYWQLVKEREPEKINFGLLSGLAGIGMELLELSQKEPVSMRSV</sequence>
<evidence type="ECO:0000313" key="1">
    <source>
        <dbReference type="EMBL" id="MCW9712246.1"/>
    </source>
</evidence>
<keyword evidence="2" id="KW-1185">Reference proteome</keyword>
<dbReference type="SUPFAM" id="SSF158745">
    <property type="entry name" value="LanC-like"/>
    <property type="match status" value="1"/>
</dbReference>
<dbReference type="Pfam" id="PF05147">
    <property type="entry name" value="LANC_like"/>
    <property type="match status" value="1"/>
</dbReference>
<dbReference type="PRINTS" id="PR01950">
    <property type="entry name" value="LANCSUPER"/>
</dbReference>
<dbReference type="Gene3D" id="1.50.10.20">
    <property type="match status" value="2"/>
</dbReference>
<dbReference type="InterPro" id="IPR007822">
    <property type="entry name" value="LANC-like"/>
</dbReference>
<reference evidence="1 2" key="1">
    <citation type="submission" date="2021-11" db="EMBL/GenBank/DDBJ databases">
        <title>Aliifidinibius sp. nov., a new bacterium isolated from saline soil.</title>
        <authorList>
            <person name="Galisteo C."/>
            <person name="De La Haba R."/>
            <person name="Sanchez-Porro C."/>
            <person name="Ventosa A."/>
        </authorList>
    </citation>
    <scope>NUCLEOTIDE SEQUENCE [LARGE SCALE GENOMIC DNA]</scope>
    <source>
        <strain evidence="1 2">KACC 190600</strain>
    </source>
</reference>
<organism evidence="1 2">
    <name type="scientific">Fodinibius salicampi</name>
    <dbReference type="NCBI Taxonomy" id="1920655"/>
    <lineage>
        <taxon>Bacteria</taxon>
        <taxon>Pseudomonadati</taxon>
        <taxon>Balneolota</taxon>
        <taxon>Balneolia</taxon>
        <taxon>Balneolales</taxon>
        <taxon>Balneolaceae</taxon>
        <taxon>Fodinibius</taxon>
    </lineage>
</organism>
<protein>
    <recommendedName>
        <fullName evidence="3">Lanthionine synthetase C-like protein</fullName>
    </recommendedName>
</protein>
<proteinExistence type="predicted"/>
<evidence type="ECO:0008006" key="3">
    <source>
        <dbReference type="Google" id="ProtNLM"/>
    </source>
</evidence>
<dbReference type="EMBL" id="JAJNDC010000001">
    <property type="protein sequence ID" value="MCW9712246.1"/>
    <property type="molecule type" value="Genomic_DNA"/>
</dbReference>